<dbReference type="AlphaFoldDB" id="A0AAV5MM52"/>
<evidence type="ECO:0000313" key="2">
    <source>
        <dbReference type="Proteomes" id="UP001054252"/>
    </source>
</evidence>
<comment type="caution">
    <text evidence="1">The sequence shown here is derived from an EMBL/GenBank/DDBJ whole genome shotgun (WGS) entry which is preliminary data.</text>
</comment>
<evidence type="ECO:0000313" key="1">
    <source>
        <dbReference type="EMBL" id="GKV50915.1"/>
    </source>
</evidence>
<dbReference type="EMBL" id="BPVZ01000408">
    <property type="protein sequence ID" value="GKV50915.1"/>
    <property type="molecule type" value="Genomic_DNA"/>
</dbReference>
<proteinExistence type="predicted"/>
<accession>A0AAV5MM52</accession>
<reference evidence="1 2" key="1">
    <citation type="journal article" date="2021" name="Commun. Biol.">
        <title>The genome of Shorea leprosula (Dipterocarpaceae) highlights the ecological relevance of drought in aseasonal tropical rainforests.</title>
        <authorList>
            <person name="Ng K.K.S."/>
            <person name="Kobayashi M.J."/>
            <person name="Fawcett J.A."/>
            <person name="Hatakeyama M."/>
            <person name="Paape T."/>
            <person name="Ng C.H."/>
            <person name="Ang C.C."/>
            <person name="Tnah L.H."/>
            <person name="Lee C.T."/>
            <person name="Nishiyama T."/>
            <person name="Sese J."/>
            <person name="O'Brien M.J."/>
            <person name="Copetti D."/>
            <person name="Mohd Noor M.I."/>
            <person name="Ong R.C."/>
            <person name="Putra M."/>
            <person name="Sireger I.Z."/>
            <person name="Indrioko S."/>
            <person name="Kosugi Y."/>
            <person name="Izuno A."/>
            <person name="Isagi Y."/>
            <person name="Lee S.L."/>
            <person name="Shimizu K.K."/>
        </authorList>
    </citation>
    <scope>NUCLEOTIDE SEQUENCE [LARGE SCALE GENOMIC DNA]</scope>
    <source>
        <strain evidence="1">214</strain>
    </source>
</reference>
<dbReference type="Proteomes" id="UP001054252">
    <property type="component" value="Unassembled WGS sequence"/>
</dbReference>
<gene>
    <name evidence="1" type="ORF">SLEP1_g57594</name>
</gene>
<keyword evidence="2" id="KW-1185">Reference proteome</keyword>
<name>A0AAV5MM52_9ROSI</name>
<organism evidence="1 2">
    <name type="scientific">Rubroshorea leprosula</name>
    <dbReference type="NCBI Taxonomy" id="152421"/>
    <lineage>
        <taxon>Eukaryota</taxon>
        <taxon>Viridiplantae</taxon>
        <taxon>Streptophyta</taxon>
        <taxon>Embryophyta</taxon>
        <taxon>Tracheophyta</taxon>
        <taxon>Spermatophyta</taxon>
        <taxon>Magnoliopsida</taxon>
        <taxon>eudicotyledons</taxon>
        <taxon>Gunneridae</taxon>
        <taxon>Pentapetalae</taxon>
        <taxon>rosids</taxon>
        <taxon>malvids</taxon>
        <taxon>Malvales</taxon>
        <taxon>Dipterocarpaceae</taxon>
        <taxon>Rubroshorea</taxon>
    </lineage>
</organism>
<protein>
    <submittedName>
        <fullName evidence="1">Uncharacterized protein</fullName>
    </submittedName>
</protein>
<sequence length="51" mass="5731">MKNTQKYVVARNASSFKDKVYVRCYLDVTEPPAKSKEGEAVVILVKELLNG</sequence>